<evidence type="ECO:0000256" key="6">
    <source>
        <dbReference type="ARBA" id="ARBA00023212"/>
    </source>
</evidence>
<keyword evidence="3" id="KW-0963">Cytoplasm</keyword>
<evidence type="ECO:0000256" key="4">
    <source>
        <dbReference type="ARBA" id="ARBA00022737"/>
    </source>
</evidence>
<evidence type="ECO:0000313" key="10">
    <source>
        <dbReference type="Proteomes" id="UP001558652"/>
    </source>
</evidence>
<dbReference type="Pfam" id="PF21033">
    <property type="entry name" value="RMD1-3"/>
    <property type="match status" value="1"/>
</dbReference>
<dbReference type="InterPro" id="IPR011990">
    <property type="entry name" value="TPR-like_helical_dom_sf"/>
</dbReference>
<dbReference type="GO" id="GO:0005856">
    <property type="term" value="C:cytoskeleton"/>
    <property type="evidence" value="ECO:0007669"/>
    <property type="project" value="UniProtKB-SubCell"/>
</dbReference>
<evidence type="ECO:0000256" key="1">
    <source>
        <dbReference type="ARBA" id="ARBA00004245"/>
    </source>
</evidence>
<evidence type="ECO:0000256" key="2">
    <source>
        <dbReference type="ARBA" id="ARBA00011375"/>
    </source>
</evidence>
<dbReference type="InterPro" id="IPR049039">
    <property type="entry name" value="RMD1-3_a_helical_rpt"/>
</dbReference>
<comment type="subcellular location">
    <subcellularLocation>
        <location evidence="1">Cytoplasm</location>
        <location evidence="1">Cytoskeleton</location>
    </subcellularLocation>
</comment>
<dbReference type="EMBL" id="JBFDAA010000014">
    <property type="protein sequence ID" value="KAL1122278.1"/>
    <property type="molecule type" value="Genomic_DNA"/>
</dbReference>
<evidence type="ECO:0000256" key="8">
    <source>
        <dbReference type="ARBA" id="ARBA00041958"/>
    </source>
</evidence>
<comment type="subunit">
    <text evidence="2">Interacts with microtubules.</text>
</comment>
<accession>A0ABD0YMD7</accession>
<dbReference type="PANTHER" id="PTHR16056:SF16">
    <property type="entry name" value="REGULATOR OF MICROTUBULE DYNAMICS PROTEIN 1"/>
    <property type="match status" value="1"/>
</dbReference>
<comment type="caution">
    <text evidence="9">The sequence shown here is derived from an EMBL/GenBank/DDBJ whole genome shotgun (WGS) entry which is preliminary data.</text>
</comment>
<dbReference type="AlphaFoldDB" id="A0ABD0YMD7"/>
<evidence type="ECO:0000313" key="9">
    <source>
        <dbReference type="EMBL" id="KAL1122278.1"/>
    </source>
</evidence>
<evidence type="ECO:0000256" key="3">
    <source>
        <dbReference type="ARBA" id="ARBA00022490"/>
    </source>
</evidence>
<proteinExistence type="predicted"/>
<reference evidence="9 10" key="1">
    <citation type="submission" date="2024-07" db="EMBL/GenBank/DDBJ databases">
        <title>Chromosome-level genome assembly of the water stick insect Ranatra chinensis (Heteroptera: Nepidae).</title>
        <authorList>
            <person name="Liu X."/>
        </authorList>
    </citation>
    <scope>NUCLEOTIDE SEQUENCE [LARGE SCALE GENOMIC DNA]</scope>
    <source>
        <strain evidence="9">Cailab_2021Rc</strain>
        <tissue evidence="9">Muscle</tissue>
    </source>
</reference>
<keyword evidence="4" id="KW-0677">Repeat</keyword>
<keyword evidence="6" id="KW-0206">Cytoskeleton</keyword>
<evidence type="ECO:0000256" key="5">
    <source>
        <dbReference type="ARBA" id="ARBA00022803"/>
    </source>
</evidence>
<gene>
    <name evidence="9" type="ORF">AAG570_003683</name>
</gene>
<evidence type="ECO:0000256" key="7">
    <source>
        <dbReference type="ARBA" id="ARBA00039966"/>
    </source>
</evidence>
<sequence>MSLNENHFANHKWMAIMLDSHSAYQGIKARISLLETIKQHMMRATELNPKDATTLYMLGLWCYQVTDLPWYQRKIAATIFAAPPISSFEEALGYFIKAEEAEPRFYSKNLLMLGKTYLKLNREDRARYYLDLACNYPPTTDEDHLV</sequence>
<dbReference type="Gene3D" id="1.25.40.10">
    <property type="entry name" value="Tetratricopeptide repeat domain"/>
    <property type="match status" value="1"/>
</dbReference>
<keyword evidence="10" id="KW-1185">Reference proteome</keyword>
<organism evidence="9 10">
    <name type="scientific">Ranatra chinensis</name>
    <dbReference type="NCBI Taxonomy" id="642074"/>
    <lineage>
        <taxon>Eukaryota</taxon>
        <taxon>Metazoa</taxon>
        <taxon>Ecdysozoa</taxon>
        <taxon>Arthropoda</taxon>
        <taxon>Hexapoda</taxon>
        <taxon>Insecta</taxon>
        <taxon>Pterygota</taxon>
        <taxon>Neoptera</taxon>
        <taxon>Paraneoptera</taxon>
        <taxon>Hemiptera</taxon>
        <taxon>Heteroptera</taxon>
        <taxon>Panheteroptera</taxon>
        <taxon>Nepomorpha</taxon>
        <taxon>Nepidae</taxon>
        <taxon>Ranatrinae</taxon>
        <taxon>Ranatra</taxon>
    </lineage>
</organism>
<name>A0ABD0YMD7_9HEMI</name>
<dbReference type="PANTHER" id="PTHR16056">
    <property type="entry name" value="REGULATOR OF MICROTUBULE DYNAMICS PROTEIN"/>
    <property type="match status" value="1"/>
</dbReference>
<dbReference type="Proteomes" id="UP001558652">
    <property type="component" value="Unassembled WGS sequence"/>
</dbReference>
<dbReference type="SUPFAM" id="SSF48452">
    <property type="entry name" value="TPR-like"/>
    <property type="match status" value="1"/>
</dbReference>
<keyword evidence="5" id="KW-0802">TPR repeat</keyword>
<protein>
    <recommendedName>
        <fullName evidence="7">Regulator of microtubule dynamics protein 1</fullName>
    </recommendedName>
    <alternativeName>
        <fullName evidence="8">Protein FAM82B</fullName>
    </alternativeName>
</protein>